<reference evidence="1 3" key="1">
    <citation type="journal article" date="2008" name="Science">
        <title>The Physcomitrella genome reveals evolutionary insights into the conquest of land by plants.</title>
        <authorList>
            <person name="Rensing S."/>
            <person name="Lang D."/>
            <person name="Zimmer A."/>
            <person name="Terry A."/>
            <person name="Salamov A."/>
            <person name="Shapiro H."/>
            <person name="Nishiyama T."/>
            <person name="Perroud P.-F."/>
            <person name="Lindquist E."/>
            <person name="Kamisugi Y."/>
            <person name="Tanahashi T."/>
            <person name="Sakakibara K."/>
            <person name="Fujita T."/>
            <person name="Oishi K."/>
            <person name="Shin-I T."/>
            <person name="Kuroki Y."/>
            <person name="Toyoda A."/>
            <person name="Suzuki Y."/>
            <person name="Hashimoto A."/>
            <person name="Yamaguchi K."/>
            <person name="Sugano A."/>
            <person name="Kohara Y."/>
            <person name="Fujiyama A."/>
            <person name="Anterola A."/>
            <person name="Aoki S."/>
            <person name="Ashton N."/>
            <person name="Barbazuk W.B."/>
            <person name="Barker E."/>
            <person name="Bennetzen J."/>
            <person name="Bezanilla M."/>
            <person name="Blankenship R."/>
            <person name="Cho S.H."/>
            <person name="Dutcher S."/>
            <person name="Estelle M."/>
            <person name="Fawcett J.A."/>
            <person name="Gundlach H."/>
            <person name="Hanada K."/>
            <person name="Heyl A."/>
            <person name="Hicks K.A."/>
            <person name="Hugh J."/>
            <person name="Lohr M."/>
            <person name="Mayer K."/>
            <person name="Melkozernov A."/>
            <person name="Murata T."/>
            <person name="Nelson D."/>
            <person name="Pils B."/>
            <person name="Prigge M."/>
            <person name="Reiss B."/>
            <person name="Renner T."/>
            <person name="Rombauts S."/>
            <person name="Rushton P."/>
            <person name="Sanderfoot A."/>
            <person name="Schween G."/>
            <person name="Shiu S.-H."/>
            <person name="Stueber K."/>
            <person name="Theodoulou F.L."/>
            <person name="Tu H."/>
            <person name="Van de Peer Y."/>
            <person name="Verrier P.J."/>
            <person name="Waters E."/>
            <person name="Wood A."/>
            <person name="Yang L."/>
            <person name="Cove D."/>
            <person name="Cuming A."/>
            <person name="Hasebe M."/>
            <person name="Lucas S."/>
            <person name="Mishler D.B."/>
            <person name="Reski R."/>
            <person name="Grigoriev I."/>
            <person name="Quatrano R.S."/>
            <person name="Boore J.L."/>
        </authorList>
    </citation>
    <scope>NUCLEOTIDE SEQUENCE [LARGE SCALE GENOMIC DNA]</scope>
    <source>
        <strain evidence="2 3">cv. Gransden 2004</strain>
    </source>
</reference>
<name>A0A2K1KIY3_PHYPA</name>
<evidence type="ECO:0000313" key="1">
    <source>
        <dbReference type="EMBL" id="PNR53744.1"/>
    </source>
</evidence>
<dbReference type="PaxDb" id="3218-PP1S64_66V6.1"/>
<proteinExistence type="predicted"/>
<dbReference type="AlphaFoldDB" id="A0A2K1KIY3"/>
<dbReference type="EnsemblPlants" id="Pp3c5_8720V3.1">
    <property type="protein sequence ID" value="PAC:32954940.CDS.1"/>
    <property type="gene ID" value="Pp3c5_8720"/>
</dbReference>
<accession>A0A2K1KIY3</accession>
<evidence type="ECO:0000313" key="2">
    <source>
        <dbReference type="EnsemblPlants" id="PAC:32954940.CDS.1"/>
    </source>
</evidence>
<dbReference type="Gramene" id="Pp3c5_8720V3.1">
    <property type="protein sequence ID" value="PAC:32954940.CDS.1"/>
    <property type="gene ID" value="Pp3c5_8720"/>
</dbReference>
<organism evidence="1">
    <name type="scientific">Physcomitrium patens</name>
    <name type="common">Spreading-leaved earth moss</name>
    <name type="synonym">Physcomitrella patens</name>
    <dbReference type="NCBI Taxonomy" id="3218"/>
    <lineage>
        <taxon>Eukaryota</taxon>
        <taxon>Viridiplantae</taxon>
        <taxon>Streptophyta</taxon>
        <taxon>Embryophyta</taxon>
        <taxon>Bryophyta</taxon>
        <taxon>Bryophytina</taxon>
        <taxon>Bryopsida</taxon>
        <taxon>Funariidae</taxon>
        <taxon>Funariales</taxon>
        <taxon>Funariaceae</taxon>
        <taxon>Physcomitrium</taxon>
    </lineage>
</organism>
<dbReference type="Proteomes" id="UP000006727">
    <property type="component" value="Chromosome 5"/>
</dbReference>
<keyword evidence="3" id="KW-1185">Reference proteome</keyword>
<dbReference type="EMBL" id="ABEU02000005">
    <property type="protein sequence ID" value="PNR53744.1"/>
    <property type="molecule type" value="Genomic_DNA"/>
</dbReference>
<reference evidence="1 3" key="2">
    <citation type="journal article" date="2018" name="Plant J.">
        <title>The Physcomitrella patens chromosome-scale assembly reveals moss genome structure and evolution.</title>
        <authorList>
            <person name="Lang D."/>
            <person name="Ullrich K.K."/>
            <person name="Murat F."/>
            <person name="Fuchs J."/>
            <person name="Jenkins J."/>
            <person name="Haas F.B."/>
            <person name="Piednoel M."/>
            <person name="Gundlach H."/>
            <person name="Van Bel M."/>
            <person name="Meyberg R."/>
            <person name="Vives C."/>
            <person name="Morata J."/>
            <person name="Symeonidi A."/>
            <person name="Hiss M."/>
            <person name="Muchero W."/>
            <person name="Kamisugi Y."/>
            <person name="Saleh O."/>
            <person name="Blanc G."/>
            <person name="Decker E.L."/>
            <person name="van Gessel N."/>
            <person name="Grimwood J."/>
            <person name="Hayes R.D."/>
            <person name="Graham S.W."/>
            <person name="Gunter L.E."/>
            <person name="McDaniel S.F."/>
            <person name="Hoernstein S.N.W."/>
            <person name="Larsson A."/>
            <person name="Li F.W."/>
            <person name="Perroud P.F."/>
            <person name="Phillips J."/>
            <person name="Ranjan P."/>
            <person name="Rokshar D.S."/>
            <person name="Rothfels C.J."/>
            <person name="Schneider L."/>
            <person name="Shu S."/>
            <person name="Stevenson D.W."/>
            <person name="Thummler F."/>
            <person name="Tillich M."/>
            <person name="Villarreal Aguilar J.C."/>
            <person name="Widiez T."/>
            <person name="Wong G.K."/>
            <person name="Wymore A."/>
            <person name="Zhang Y."/>
            <person name="Zimmer A.D."/>
            <person name="Quatrano R.S."/>
            <person name="Mayer K.F.X."/>
            <person name="Goodstein D."/>
            <person name="Casacuberta J.M."/>
            <person name="Vandepoele K."/>
            <person name="Reski R."/>
            <person name="Cuming A.C."/>
            <person name="Tuskan G.A."/>
            <person name="Maumus F."/>
            <person name="Salse J."/>
            <person name="Schmutz J."/>
            <person name="Rensing S.A."/>
        </authorList>
    </citation>
    <scope>NUCLEOTIDE SEQUENCE [LARGE SCALE GENOMIC DNA]</scope>
    <source>
        <strain evidence="2 3">cv. Gransden 2004</strain>
    </source>
</reference>
<reference evidence="2" key="3">
    <citation type="submission" date="2020-12" db="UniProtKB">
        <authorList>
            <consortium name="EnsemblPlants"/>
        </authorList>
    </citation>
    <scope>IDENTIFICATION</scope>
</reference>
<protein>
    <submittedName>
        <fullName evidence="1 2">Uncharacterized protein</fullName>
    </submittedName>
</protein>
<gene>
    <name evidence="1" type="ORF">PHYPA_007419</name>
</gene>
<sequence>MQASFRIGASFRSIDAISQNYQSSVVEKLLHASVFRTLEICESLLLDLITE</sequence>
<dbReference type="InParanoid" id="A0A2K1KIY3"/>
<evidence type="ECO:0000313" key="3">
    <source>
        <dbReference type="Proteomes" id="UP000006727"/>
    </source>
</evidence>